<sequence length="311" mass="34620">MRQVSPKLEAWLENFNILVNQLVEGGFKPNATNAREGLANLTKGLVTDIPAVDWIQDDVVKGGEYAVPVRIYHPQPDQALPVLVYYHGGGHMAGSVTVYDPICRKLALATNHIVVAAEYRLAPECPYPAGVNDAYAVVQHLWKVLDERQVNYKPTLAIAGDSGGGALVATVSAKAQFDPNVSITKQVMIYPSLDYTMDSASMEENATGYLLQKGKIAWYFDNYFQNGEDRKQASPLYQPMTAQLPETLLFTAEFCPLRDEGIAYCEMAQAAGASVEHYHFNDMIHTFVNMEDLVKEECQLTYQKISEFLNR</sequence>
<dbReference type="PANTHER" id="PTHR48081:SF8">
    <property type="entry name" value="ALPHA_BETA HYDROLASE FOLD-3 DOMAIN-CONTAINING PROTEIN-RELATED"/>
    <property type="match status" value="1"/>
</dbReference>
<dbReference type="InterPro" id="IPR029058">
    <property type="entry name" value="AB_hydrolase_fold"/>
</dbReference>
<dbReference type="EMBL" id="MJMJ01000001">
    <property type="protein sequence ID" value="OLQ93123.1"/>
    <property type="molecule type" value="Genomic_DNA"/>
</dbReference>
<dbReference type="InterPro" id="IPR013094">
    <property type="entry name" value="AB_hydrolase_3"/>
</dbReference>
<dbReference type="PANTHER" id="PTHR48081">
    <property type="entry name" value="AB HYDROLASE SUPERFAMILY PROTEIN C4A8.06C"/>
    <property type="match status" value="1"/>
</dbReference>
<evidence type="ECO:0000256" key="1">
    <source>
        <dbReference type="ARBA" id="ARBA00022801"/>
    </source>
</evidence>
<dbReference type="SUPFAM" id="SSF53474">
    <property type="entry name" value="alpha/beta-Hydrolases"/>
    <property type="match status" value="1"/>
</dbReference>
<organism evidence="3 4">
    <name type="scientific">Vibrio panuliri</name>
    <dbReference type="NCBI Taxonomy" id="1381081"/>
    <lineage>
        <taxon>Bacteria</taxon>
        <taxon>Pseudomonadati</taxon>
        <taxon>Pseudomonadota</taxon>
        <taxon>Gammaproteobacteria</taxon>
        <taxon>Vibrionales</taxon>
        <taxon>Vibrionaceae</taxon>
        <taxon>Vibrio</taxon>
    </lineage>
</organism>
<dbReference type="RefSeq" id="WP_075705762.1">
    <property type="nucleotide sequence ID" value="NZ_MJMJ01000001.1"/>
</dbReference>
<protein>
    <submittedName>
        <fullName evidence="3">Carboxylesterase</fullName>
    </submittedName>
</protein>
<dbReference type="AlphaFoldDB" id="A0A1Q9HQJ7"/>
<evidence type="ECO:0000259" key="2">
    <source>
        <dbReference type="Pfam" id="PF07859"/>
    </source>
</evidence>
<reference evidence="3 4" key="1">
    <citation type="submission" date="2016-09" db="EMBL/GenBank/DDBJ databases">
        <title>Genomic Taxonomy of the Vibrionaceae.</title>
        <authorList>
            <person name="Gonzalez-Castillo A."/>
            <person name="Gomez-Gil B."/>
            <person name="Enciso-Ibarra K."/>
        </authorList>
    </citation>
    <scope>NUCLEOTIDE SEQUENCE [LARGE SCALE GENOMIC DNA]</scope>
    <source>
        <strain evidence="3 4">CAIM 703</strain>
    </source>
</reference>
<keyword evidence="1" id="KW-0378">Hydrolase</keyword>
<dbReference type="Pfam" id="PF07859">
    <property type="entry name" value="Abhydrolase_3"/>
    <property type="match status" value="1"/>
</dbReference>
<dbReference type="Gene3D" id="3.40.50.1820">
    <property type="entry name" value="alpha/beta hydrolase"/>
    <property type="match status" value="1"/>
</dbReference>
<name>A0A1Q9HQJ7_9VIBR</name>
<dbReference type="GO" id="GO:0016787">
    <property type="term" value="F:hydrolase activity"/>
    <property type="evidence" value="ECO:0007669"/>
    <property type="project" value="UniProtKB-KW"/>
</dbReference>
<comment type="caution">
    <text evidence="3">The sequence shown here is derived from an EMBL/GenBank/DDBJ whole genome shotgun (WGS) entry which is preliminary data.</text>
</comment>
<gene>
    <name evidence="3" type="ORF">BIY22_01125</name>
</gene>
<dbReference type="OrthoDB" id="9806180at2"/>
<evidence type="ECO:0000313" key="4">
    <source>
        <dbReference type="Proteomes" id="UP000186313"/>
    </source>
</evidence>
<proteinExistence type="predicted"/>
<feature type="domain" description="Alpha/beta hydrolase fold-3" evidence="2">
    <location>
        <begin position="83"/>
        <end position="288"/>
    </location>
</feature>
<accession>A0A1Q9HQJ7</accession>
<evidence type="ECO:0000313" key="3">
    <source>
        <dbReference type="EMBL" id="OLQ93123.1"/>
    </source>
</evidence>
<dbReference type="Proteomes" id="UP000186313">
    <property type="component" value="Unassembled WGS sequence"/>
</dbReference>
<dbReference type="InterPro" id="IPR050300">
    <property type="entry name" value="GDXG_lipolytic_enzyme"/>
</dbReference>
<dbReference type="STRING" id="1381081.BIY22_01125"/>